<accession>A0A420J0X0</accession>
<organism evidence="1 2">
    <name type="scientific">Golovinomyces cichoracearum</name>
    <dbReference type="NCBI Taxonomy" id="62708"/>
    <lineage>
        <taxon>Eukaryota</taxon>
        <taxon>Fungi</taxon>
        <taxon>Dikarya</taxon>
        <taxon>Ascomycota</taxon>
        <taxon>Pezizomycotina</taxon>
        <taxon>Leotiomycetes</taxon>
        <taxon>Erysiphales</taxon>
        <taxon>Erysiphaceae</taxon>
        <taxon>Golovinomyces</taxon>
    </lineage>
</organism>
<comment type="caution">
    <text evidence="1">The sequence shown here is derived from an EMBL/GenBank/DDBJ whole genome shotgun (WGS) entry which is preliminary data.</text>
</comment>
<reference evidence="1 2" key="1">
    <citation type="journal article" date="2018" name="BMC Genomics">
        <title>Comparative genome analyses reveal sequence features reflecting distinct modes of host-adaptation between dicot and monocot powdery mildew.</title>
        <authorList>
            <person name="Wu Y."/>
            <person name="Ma X."/>
            <person name="Pan Z."/>
            <person name="Kale S.D."/>
            <person name="Song Y."/>
            <person name="King H."/>
            <person name="Zhang Q."/>
            <person name="Presley C."/>
            <person name="Deng X."/>
            <person name="Wei C.I."/>
            <person name="Xiao S."/>
        </authorList>
    </citation>
    <scope>NUCLEOTIDE SEQUENCE [LARGE SCALE GENOMIC DNA]</scope>
    <source>
        <strain evidence="1">UCSC1</strain>
    </source>
</reference>
<proteinExistence type="predicted"/>
<name>A0A420J0X0_9PEZI</name>
<evidence type="ECO:0000313" key="1">
    <source>
        <dbReference type="EMBL" id="RKF80393.1"/>
    </source>
</evidence>
<sequence length="70" mass="7980">MVNLKEIEDTWELVDYADIPPGDNTHLTNHSVGEGYIITPRETRQAGQRRDNIATEIWLVIIQELQTSSS</sequence>
<evidence type="ECO:0000313" key="2">
    <source>
        <dbReference type="Proteomes" id="UP000285405"/>
    </source>
</evidence>
<dbReference type="Proteomes" id="UP000285405">
    <property type="component" value="Unassembled WGS sequence"/>
</dbReference>
<dbReference type="EMBL" id="MCBR01003679">
    <property type="protein sequence ID" value="RKF80393.1"/>
    <property type="molecule type" value="Genomic_DNA"/>
</dbReference>
<dbReference type="AlphaFoldDB" id="A0A420J0X0"/>
<gene>
    <name evidence="1" type="ORF">GcC1_036032</name>
</gene>
<protein>
    <submittedName>
        <fullName evidence="1">Uncharacterized protein</fullName>
    </submittedName>
</protein>